<dbReference type="VEuPathDB" id="FungiDB:TRIVIDRAFT_67213"/>
<keyword evidence="1" id="KW-0378">Hydrolase</keyword>
<proteinExistence type="predicted"/>
<dbReference type="eggNOG" id="ENOG502RUF6">
    <property type="taxonomic scope" value="Eukaryota"/>
</dbReference>
<sequence>MQHVSLKVTKVHHFLRLMVLAKSRATSAAATFFDPITIGLQEYVDGANGYNNPVELVLEEVRRIWKDAAPRVQCLVSIGTGIPNPKDFGDNLKEVFGTLKAISIEIEKNGATLLKNSTSFGIGGRYFRFNISKGLNGIGLDECDQKSLGQITAASEAYLEDERVRECEVEFGEKDSQIEVSQSFVVNLDVWVDTQRKLDPMWSTRNFQPIPKYLWDFCQWKWRVAAEYGRRHPEAELHRAYCVRRRAVPLIGSARKEEYIYLYIISIYLFYLPWCLNIEPDSQIYCHIDYFTDY</sequence>
<dbReference type="GeneID" id="25796921"/>
<dbReference type="STRING" id="413071.G9N5F3"/>
<evidence type="ECO:0000256" key="2">
    <source>
        <dbReference type="ARBA" id="ARBA00022963"/>
    </source>
</evidence>
<organism evidence="4 5">
    <name type="scientific">Hypocrea virens (strain Gv29-8 / FGSC 10586)</name>
    <name type="common">Gliocladium virens</name>
    <name type="synonym">Trichoderma virens</name>
    <dbReference type="NCBI Taxonomy" id="413071"/>
    <lineage>
        <taxon>Eukaryota</taxon>
        <taxon>Fungi</taxon>
        <taxon>Dikarya</taxon>
        <taxon>Ascomycota</taxon>
        <taxon>Pezizomycotina</taxon>
        <taxon>Sordariomycetes</taxon>
        <taxon>Hypocreomycetidae</taxon>
        <taxon>Hypocreales</taxon>
        <taxon>Hypocreaceae</taxon>
        <taxon>Trichoderma</taxon>
    </lineage>
</organism>
<dbReference type="GO" id="GO:0016020">
    <property type="term" value="C:membrane"/>
    <property type="evidence" value="ECO:0007669"/>
    <property type="project" value="TreeGrafter"/>
</dbReference>
<keyword evidence="2" id="KW-0442">Lipid degradation</keyword>
<evidence type="ECO:0000256" key="1">
    <source>
        <dbReference type="ARBA" id="ARBA00022801"/>
    </source>
</evidence>
<feature type="transmembrane region" description="Helical" evidence="3">
    <location>
        <begin position="259"/>
        <end position="276"/>
    </location>
</feature>
<gene>
    <name evidence="4" type="ORF">TRIVIDRAFT_67213</name>
</gene>
<dbReference type="HOGENOM" id="CLU_946849_0_0_1"/>
<evidence type="ECO:0000313" key="4">
    <source>
        <dbReference type="EMBL" id="EHK17998.1"/>
    </source>
</evidence>
<dbReference type="EMBL" id="ABDF02000087">
    <property type="protein sequence ID" value="EHK17998.1"/>
    <property type="molecule type" value="Genomic_DNA"/>
</dbReference>
<evidence type="ECO:0000256" key="3">
    <source>
        <dbReference type="SAM" id="Phobius"/>
    </source>
</evidence>
<reference evidence="4 5" key="1">
    <citation type="journal article" date="2011" name="Genome Biol.">
        <title>Comparative genome sequence analysis underscores mycoparasitism as the ancestral life style of Trichoderma.</title>
        <authorList>
            <person name="Kubicek C.P."/>
            <person name="Herrera-Estrella A."/>
            <person name="Seidl-Seiboth V."/>
            <person name="Martinez D.A."/>
            <person name="Druzhinina I.S."/>
            <person name="Thon M."/>
            <person name="Zeilinger S."/>
            <person name="Casas-Flores S."/>
            <person name="Horwitz B.A."/>
            <person name="Mukherjee P.K."/>
            <person name="Mukherjee M."/>
            <person name="Kredics L."/>
            <person name="Alcaraz L.D."/>
            <person name="Aerts A."/>
            <person name="Antal Z."/>
            <person name="Atanasova L."/>
            <person name="Cervantes-Badillo M.G."/>
            <person name="Challacombe J."/>
            <person name="Chertkov O."/>
            <person name="McCluskey K."/>
            <person name="Coulpier F."/>
            <person name="Deshpande N."/>
            <person name="von Doehren H."/>
            <person name="Ebbole D.J."/>
            <person name="Esquivel-Naranjo E.U."/>
            <person name="Fekete E."/>
            <person name="Flipphi M."/>
            <person name="Glaser F."/>
            <person name="Gomez-Rodriguez E.Y."/>
            <person name="Gruber S."/>
            <person name="Han C."/>
            <person name="Henrissat B."/>
            <person name="Hermosa R."/>
            <person name="Hernandez-Onate M."/>
            <person name="Karaffa L."/>
            <person name="Kosti I."/>
            <person name="Le Crom S."/>
            <person name="Lindquist E."/>
            <person name="Lucas S."/>
            <person name="Luebeck M."/>
            <person name="Luebeck P.S."/>
            <person name="Margeot A."/>
            <person name="Metz B."/>
            <person name="Misra M."/>
            <person name="Nevalainen H."/>
            <person name="Omann M."/>
            <person name="Packer N."/>
            <person name="Perrone G."/>
            <person name="Uresti-Rivera E.E."/>
            <person name="Salamov A."/>
            <person name="Schmoll M."/>
            <person name="Seiboth B."/>
            <person name="Shapiro H."/>
            <person name="Sukno S."/>
            <person name="Tamayo-Ramos J.A."/>
            <person name="Tisch D."/>
            <person name="Wiest A."/>
            <person name="Wilkinson H.H."/>
            <person name="Zhang M."/>
            <person name="Coutinho P.M."/>
            <person name="Kenerley C.M."/>
            <person name="Monte E."/>
            <person name="Baker S.E."/>
            <person name="Grigoriev I.V."/>
        </authorList>
    </citation>
    <scope>NUCLEOTIDE SEQUENCE [LARGE SCALE GENOMIC DNA]</scope>
    <source>
        <strain evidence="5">Gv29-8 / FGSC 10586</strain>
    </source>
</reference>
<name>G9N5F3_HYPVG</name>
<dbReference type="RefSeq" id="XP_013952198.1">
    <property type="nucleotide sequence ID" value="XM_014096723.1"/>
</dbReference>
<dbReference type="GO" id="GO:0016042">
    <property type="term" value="P:lipid catabolic process"/>
    <property type="evidence" value="ECO:0007669"/>
    <property type="project" value="UniProtKB-KW"/>
</dbReference>
<keyword evidence="5" id="KW-1185">Reference proteome</keyword>
<dbReference type="Proteomes" id="UP000007115">
    <property type="component" value="Unassembled WGS sequence"/>
</dbReference>
<keyword evidence="3" id="KW-1133">Transmembrane helix</keyword>
<dbReference type="Gene3D" id="3.40.1090.10">
    <property type="entry name" value="Cytosolic phospholipase A2 catalytic domain"/>
    <property type="match status" value="1"/>
</dbReference>
<evidence type="ECO:0008006" key="6">
    <source>
        <dbReference type="Google" id="ProtNLM"/>
    </source>
</evidence>
<keyword evidence="3" id="KW-0812">Transmembrane</keyword>
<keyword evidence="3" id="KW-0472">Membrane</keyword>
<dbReference type="AlphaFoldDB" id="G9N5F3"/>
<evidence type="ECO:0000313" key="5">
    <source>
        <dbReference type="Proteomes" id="UP000007115"/>
    </source>
</evidence>
<dbReference type="OrthoDB" id="1658288at2759"/>
<dbReference type="GO" id="GO:0047499">
    <property type="term" value="F:calcium-independent phospholipase A2 activity"/>
    <property type="evidence" value="ECO:0007669"/>
    <property type="project" value="TreeGrafter"/>
</dbReference>
<comment type="caution">
    <text evidence="4">The sequence shown here is derived from an EMBL/GenBank/DDBJ whole genome shotgun (WGS) entry which is preliminary data.</text>
</comment>
<protein>
    <recommendedName>
        <fullName evidence="6">PNPLA domain-containing protein</fullName>
    </recommendedName>
</protein>
<accession>G9N5F3</accession>
<dbReference type="GO" id="GO:0019369">
    <property type="term" value="P:arachidonate metabolic process"/>
    <property type="evidence" value="ECO:0007669"/>
    <property type="project" value="TreeGrafter"/>
</dbReference>
<dbReference type="PANTHER" id="PTHR24185:SF1">
    <property type="entry name" value="CALCIUM-INDEPENDENT PHOSPHOLIPASE A2-GAMMA"/>
    <property type="match status" value="1"/>
</dbReference>
<dbReference type="SUPFAM" id="SSF52151">
    <property type="entry name" value="FabD/lysophospholipase-like"/>
    <property type="match status" value="1"/>
</dbReference>
<dbReference type="InterPro" id="IPR016035">
    <property type="entry name" value="Acyl_Trfase/lysoPLipase"/>
</dbReference>
<keyword evidence="2" id="KW-0443">Lipid metabolism</keyword>
<dbReference type="PANTHER" id="PTHR24185">
    <property type="entry name" value="CALCIUM-INDEPENDENT PHOSPHOLIPASE A2-GAMMA"/>
    <property type="match status" value="1"/>
</dbReference>
<dbReference type="InParanoid" id="G9N5F3"/>